<dbReference type="CDD" id="cd14791">
    <property type="entry name" value="GH36"/>
    <property type="match status" value="1"/>
</dbReference>
<dbReference type="EMBL" id="BBMS01000138">
    <property type="protein sequence ID" value="GAL31194.1"/>
    <property type="molecule type" value="Genomic_DNA"/>
</dbReference>
<evidence type="ECO:0000313" key="1">
    <source>
        <dbReference type="EMBL" id="GAL31194.1"/>
    </source>
</evidence>
<dbReference type="InterPro" id="IPR017853">
    <property type="entry name" value="GH"/>
</dbReference>
<keyword evidence="1" id="KW-0326">Glycosidase</keyword>
<keyword evidence="1" id="KW-0378">Hydrolase</keyword>
<dbReference type="Gene3D" id="3.20.20.70">
    <property type="entry name" value="Aldolase class I"/>
    <property type="match status" value="1"/>
</dbReference>
<dbReference type="InterPro" id="IPR002252">
    <property type="entry name" value="Glyco_hydro_36"/>
</dbReference>
<dbReference type="GO" id="GO:0004557">
    <property type="term" value="F:alpha-galactosidase activity"/>
    <property type="evidence" value="ECO:0007669"/>
    <property type="project" value="UniProtKB-EC"/>
</dbReference>
<proteinExistence type="predicted"/>
<organism evidence="1 2">
    <name type="scientific">Vibrio variabilis</name>
    <dbReference type="NCBI Taxonomy" id="990271"/>
    <lineage>
        <taxon>Bacteria</taxon>
        <taxon>Pseudomonadati</taxon>
        <taxon>Pseudomonadota</taxon>
        <taxon>Gammaproteobacteria</taxon>
        <taxon>Vibrionales</taxon>
        <taxon>Vibrionaceae</taxon>
        <taxon>Vibrio</taxon>
    </lineage>
</organism>
<reference evidence="2" key="1">
    <citation type="submission" date="2014-09" db="EMBL/GenBank/DDBJ databases">
        <title>Vibrio variabilis JCM 19239. (C206) whole genome shotgun sequence.</title>
        <authorList>
            <person name="Sawabe T."/>
            <person name="Meirelles P."/>
            <person name="Nakanishi M."/>
            <person name="Sayaka M."/>
            <person name="Hattori M."/>
            <person name="Ohkuma M."/>
        </authorList>
    </citation>
    <scope>NUCLEOTIDE SEQUENCE [LARGE SCALE GENOMIC DNA]</scope>
    <source>
        <strain evidence="2">JCM 19239</strain>
    </source>
</reference>
<dbReference type="SUPFAM" id="SSF51445">
    <property type="entry name" value="(Trans)glycosidases"/>
    <property type="match status" value="1"/>
</dbReference>
<evidence type="ECO:0000313" key="2">
    <source>
        <dbReference type="Proteomes" id="UP000029223"/>
    </source>
</evidence>
<dbReference type="EC" id="3.2.1.22" evidence="1"/>
<dbReference type="InterPro" id="IPR013785">
    <property type="entry name" value="Aldolase_TIM"/>
</dbReference>
<gene>
    <name evidence="1" type="ORF">JCM19239_3165</name>
</gene>
<dbReference type="Pfam" id="PF02065">
    <property type="entry name" value="Melibiase"/>
    <property type="match status" value="1"/>
</dbReference>
<accession>A0ABQ0JR31</accession>
<comment type="caution">
    <text evidence="1">The sequence shown here is derived from an EMBL/GenBank/DDBJ whole genome shotgun (WGS) entry which is preliminary data.</text>
</comment>
<name>A0ABQ0JR31_9VIBR</name>
<sequence>MKWDHNRNFSDNYAQSLDPSTQSGFNHRYVLGLYDLLARLTVAFPNILFESCSSGGNRFDLGMLCYMPQTWTSDNTDAIERLNIQHGTSMCYPLSSMSAHVAAKPSHQVLRRTPLETRFNVAAFGNFGYQLDITQLTSNETQAVKEQIAFYKQHRKLIQFGRFYRLAPLLTTISLLGLSLTKTVLRDCLAITKNFNKVTAI</sequence>
<dbReference type="PRINTS" id="PR00743">
    <property type="entry name" value="GLHYDRLASE36"/>
</dbReference>
<reference evidence="2" key="2">
    <citation type="submission" date="2014-09" db="EMBL/GenBank/DDBJ databases">
        <authorList>
            <consortium name="NBRP consortium"/>
            <person name="Sawabe T."/>
            <person name="Meirelles P."/>
            <person name="Nakanishi M."/>
            <person name="Sayaka M."/>
            <person name="Hattori M."/>
            <person name="Ohkuma M."/>
        </authorList>
    </citation>
    <scope>NUCLEOTIDE SEQUENCE [LARGE SCALE GENOMIC DNA]</scope>
    <source>
        <strain evidence="2">JCM 19239</strain>
    </source>
</reference>
<keyword evidence="2" id="KW-1185">Reference proteome</keyword>
<dbReference type="Proteomes" id="UP000029223">
    <property type="component" value="Unassembled WGS sequence"/>
</dbReference>
<protein>
    <submittedName>
        <fullName evidence="1">Alpha-galactosidase</fullName>
        <ecNumber evidence="1">3.2.1.22</ecNumber>
    </submittedName>
</protein>